<dbReference type="SUPFAM" id="SSF103481">
    <property type="entry name" value="Multidrug resistance efflux transporter EmrE"/>
    <property type="match status" value="2"/>
</dbReference>
<keyword evidence="5 7" id="KW-1133">Transmembrane helix</keyword>
<proteinExistence type="inferred from homology"/>
<reference evidence="9" key="2">
    <citation type="journal article" date="2021" name="PeerJ">
        <title>Extensive microbial diversity within the chicken gut microbiome revealed by metagenomics and culture.</title>
        <authorList>
            <person name="Gilroy R."/>
            <person name="Ravi A."/>
            <person name="Getino M."/>
            <person name="Pursley I."/>
            <person name="Horton D.L."/>
            <person name="Alikhan N.F."/>
            <person name="Baker D."/>
            <person name="Gharbi K."/>
            <person name="Hall N."/>
            <person name="Watson M."/>
            <person name="Adriaenssens E.M."/>
            <person name="Foster-Nyarko E."/>
            <person name="Jarju S."/>
            <person name="Secka A."/>
            <person name="Antonio M."/>
            <person name="Oren A."/>
            <person name="Chaudhuri R.R."/>
            <person name="La Ragione R."/>
            <person name="Hildebrand F."/>
            <person name="Pallen M.J."/>
        </authorList>
    </citation>
    <scope>NUCLEOTIDE SEQUENCE</scope>
    <source>
        <strain evidence="9">ChiHecec3B27-6122</strain>
    </source>
</reference>
<dbReference type="EMBL" id="DVJS01000038">
    <property type="protein sequence ID" value="HIS96675.1"/>
    <property type="molecule type" value="Genomic_DNA"/>
</dbReference>
<evidence type="ECO:0000313" key="9">
    <source>
        <dbReference type="EMBL" id="HIS96675.1"/>
    </source>
</evidence>
<gene>
    <name evidence="9" type="ORF">IAD42_01720</name>
</gene>
<dbReference type="Gene3D" id="1.10.3730.20">
    <property type="match status" value="1"/>
</dbReference>
<feature type="transmembrane region" description="Helical" evidence="7">
    <location>
        <begin position="169"/>
        <end position="192"/>
    </location>
</feature>
<accession>A0A9D1G3I5</accession>
<keyword evidence="3" id="KW-1003">Cell membrane</keyword>
<feature type="transmembrane region" description="Helical" evidence="7">
    <location>
        <begin position="261"/>
        <end position="277"/>
    </location>
</feature>
<protein>
    <submittedName>
        <fullName evidence="9">EamA family transporter</fullName>
    </submittedName>
</protein>
<dbReference type="InterPro" id="IPR037185">
    <property type="entry name" value="EmrE-like"/>
</dbReference>
<evidence type="ECO:0000256" key="3">
    <source>
        <dbReference type="ARBA" id="ARBA00022475"/>
    </source>
</evidence>
<feature type="transmembrane region" description="Helical" evidence="7">
    <location>
        <begin position="204"/>
        <end position="225"/>
    </location>
</feature>
<dbReference type="Pfam" id="PF00892">
    <property type="entry name" value="EamA"/>
    <property type="match status" value="2"/>
</dbReference>
<evidence type="ECO:0000256" key="2">
    <source>
        <dbReference type="ARBA" id="ARBA00007362"/>
    </source>
</evidence>
<feature type="transmembrane region" description="Helical" evidence="7">
    <location>
        <begin position="118"/>
        <end position="137"/>
    </location>
</feature>
<comment type="subcellular location">
    <subcellularLocation>
        <location evidence="1">Cell membrane</location>
        <topology evidence="1">Multi-pass membrane protein</topology>
    </subcellularLocation>
</comment>
<feature type="transmembrane region" description="Helical" evidence="7">
    <location>
        <begin position="36"/>
        <end position="54"/>
    </location>
</feature>
<feature type="transmembrane region" description="Helical" evidence="7">
    <location>
        <begin position="237"/>
        <end position="255"/>
    </location>
</feature>
<evidence type="ECO:0000256" key="7">
    <source>
        <dbReference type="SAM" id="Phobius"/>
    </source>
</evidence>
<dbReference type="Proteomes" id="UP000886876">
    <property type="component" value="Unassembled WGS sequence"/>
</dbReference>
<feature type="domain" description="EamA" evidence="8">
    <location>
        <begin position="6"/>
        <end position="134"/>
    </location>
</feature>
<evidence type="ECO:0000256" key="1">
    <source>
        <dbReference type="ARBA" id="ARBA00004651"/>
    </source>
</evidence>
<dbReference type="GO" id="GO:0005886">
    <property type="term" value="C:plasma membrane"/>
    <property type="evidence" value="ECO:0007669"/>
    <property type="project" value="UniProtKB-SubCell"/>
</dbReference>
<reference evidence="9" key="1">
    <citation type="submission" date="2020-10" db="EMBL/GenBank/DDBJ databases">
        <authorList>
            <person name="Gilroy R."/>
        </authorList>
    </citation>
    <scope>NUCLEOTIDE SEQUENCE</scope>
    <source>
        <strain evidence="9">ChiHecec3B27-6122</strain>
    </source>
</reference>
<evidence type="ECO:0000256" key="4">
    <source>
        <dbReference type="ARBA" id="ARBA00022692"/>
    </source>
</evidence>
<evidence type="ECO:0000256" key="6">
    <source>
        <dbReference type="ARBA" id="ARBA00023136"/>
    </source>
</evidence>
<comment type="similarity">
    <text evidence="2">Belongs to the EamA transporter family.</text>
</comment>
<dbReference type="InterPro" id="IPR051258">
    <property type="entry name" value="Diverse_Substrate_Transporter"/>
</dbReference>
<feature type="transmembrane region" description="Helical" evidence="7">
    <location>
        <begin position="7"/>
        <end position="24"/>
    </location>
</feature>
<name>A0A9D1G3I5_9FIRM</name>
<feature type="transmembrane region" description="Helical" evidence="7">
    <location>
        <begin position="90"/>
        <end position="111"/>
    </location>
</feature>
<dbReference type="AlphaFoldDB" id="A0A9D1G3I5"/>
<feature type="transmembrane region" description="Helical" evidence="7">
    <location>
        <begin position="143"/>
        <end position="162"/>
    </location>
</feature>
<evidence type="ECO:0000256" key="5">
    <source>
        <dbReference type="ARBA" id="ARBA00022989"/>
    </source>
</evidence>
<sequence length="292" mass="30754">MKDYAMYIGSLLIFGTNGVIAALIDMSSAEIVCMRTLVGSAALILVLLISRARLDRTAMRREAPKLLAAGVCLGVNWALLFEAYKLMRVSMATLTYYLAPVLVLLLSPVLLREKQHARAYVGMLAAVVGLALAVGVGDTGVTGRGLAVGLGSALFYAALIVFNKKINGVSGLSLTVIEMVVAACVMLSYVLLTGGRVGFPPDALGTGALIFLCLVNTGLACFMYFSSMNRLPARAVALFGYVDPVSALIFSAIFLHDRLGLVQILGAALVFAGAAWGQSQPKQSRTLTGGKQ</sequence>
<comment type="caution">
    <text evidence="9">The sequence shown here is derived from an EMBL/GenBank/DDBJ whole genome shotgun (WGS) entry which is preliminary data.</text>
</comment>
<keyword evidence="4 7" id="KW-0812">Transmembrane</keyword>
<feature type="domain" description="EamA" evidence="8">
    <location>
        <begin position="145"/>
        <end position="275"/>
    </location>
</feature>
<dbReference type="InterPro" id="IPR000620">
    <property type="entry name" value="EamA_dom"/>
</dbReference>
<keyword evidence="6 7" id="KW-0472">Membrane</keyword>
<organism evidence="9 10">
    <name type="scientific">Candidatus Scatomorpha pullistercoris</name>
    <dbReference type="NCBI Taxonomy" id="2840929"/>
    <lineage>
        <taxon>Bacteria</taxon>
        <taxon>Bacillati</taxon>
        <taxon>Bacillota</taxon>
        <taxon>Clostridia</taxon>
        <taxon>Eubacteriales</taxon>
        <taxon>Candidatus Scatomorpha</taxon>
    </lineage>
</organism>
<evidence type="ECO:0000313" key="10">
    <source>
        <dbReference type="Proteomes" id="UP000886876"/>
    </source>
</evidence>
<dbReference type="PANTHER" id="PTHR42920:SF5">
    <property type="entry name" value="EAMA DOMAIN-CONTAINING PROTEIN"/>
    <property type="match status" value="1"/>
</dbReference>
<feature type="transmembrane region" description="Helical" evidence="7">
    <location>
        <begin position="66"/>
        <end position="84"/>
    </location>
</feature>
<dbReference type="PANTHER" id="PTHR42920">
    <property type="entry name" value="OS03G0707200 PROTEIN-RELATED"/>
    <property type="match status" value="1"/>
</dbReference>
<evidence type="ECO:0000259" key="8">
    <source>
        <dbReference type="Pfam" id="PF00892"/>
    </source>
</evidence>